<dbReference type="GO" id="GO:0000160">
    <property type="term" value="P:phosphorelay signal transduction system"/>
    <property type="evidence" value="ECO:0007669"/>
    <property type="project" value="UniProtKB-KW"/>
</dbReference>
<comment type="subcellular location">
    <subcellularLocation>
        <location evidence="1">Cytoplasm</location>
    </subcellularLocation>
</comment>
<reference evidence="13 14" key="1">
    <citation type="submission" date="2016-10" db="EMBL/GenBank/DDBJ databases">
        <authorList>
            <person name="de Groot N.N."/>
        </authorList>
    </citation>
    <scope>NUCLEOTIDE SEQUENCE [LARGE SCALE GENOMIC DNA]</scope>
    <source>
        <strain evidence="13 14">DSM 12271</strain>
    </source>
</reference>
<keyword evidence="8" id="KW-0804">Transcription</keyword>
<evidence type="ECO:0000256" key="2">
    <source>
        <dbReference type="ARBA" id="ARBA00018672"/>
    </source>
</evidence>
<dbReference type="Gene3D" id="1.10.10.60">
    <property type="entry name" value="Homeodomain-like"/>
    <property type="match status" value="2"/>
</dbReference>
<name>A0A1I0XQS7_9CLOT</name>
<evidence type="ECO:0000256" key="5">
    <source>
        <dbReference type="ARBA" id="ARBA00023012"/>
    </source>
</evidence>
<dbReference type="STRING" id="84698.SAMN04488528_1009105"/>
<evidence type="ECO:0000259" key="12">
    <source>
        <dbReference type="PROSITE" id="PS50110"/>
    </source>
</evidence>
<dbReference type="PROSITE" id="PS50110">
    <property type="entry name" value="RESPONSE_REGULATORY"/>
    <property type="match status" value="1"/>
</dbReference>
<evidence type="ECO:0000256" key="9">
    <source>
        <dbReference type="ARBA" id="ARBA00024867"/>
    </source>
</evidence>
<dbReference type="GO" id="GO:0005737">
    <property type="term" value="C:cytoplasm"/>
    <property type="evidence" value="ECO:0007669"/>
    <property type="project" value="UniProtKB-SubCell"/>
</dbReference>
<dbReference type="Proteomes" id="UP000198619">
    <property type="component" value="Unassembled WGS sequence"/>
</dbReference>
<dbReference type="InterPro" id="IPR011006">
    <property type="entry name" value="CheY-like_superfamily"/>
</dbReference>
<keyword evidence="5" id="KW-0902">Two-component regulatory system</keyword>
<comment type="function">
    <text evidence="9">May play the central regulatory role in sporulation. It may be an element of the effector pathway responsible for the activation of sporulation genes in response to nutritional stress. Spo0A may act in concert with spo0H (a sigma factor) to control the expression of some genes that are critical to the sporulation process.</text>
</comment>
<keyword evidence="4 10" id="KW-0597">Phosphoprotein</keyword>
<dbReference type="SMART" id="SM00448">
    <property type="entry name" value="REC"/>
    <property type="match status" value="1"/>
</dbReference>
<evidence type="ECO:0000256" key="8">
    <source>
        <dbReference type="ARBA" id="ARBA00023163"/>
    </source>
</evidence>
<dbReference type="InterPro" id="IPR001789">
    <property type="entry name" value="Sig_transdc_resp-reg_receiver"/>
</dbReference>
<dbReference type="PROSITE" id="PS01124">
    <property type="entry name" value="HTH_ARAC_FAMILY_2"/>
    <property type="match status" value="1"/>
</dbReference>
<dbReference type="CDD" id="cd17536">
    <property type="entry name" value="REC_YesN-like"/>
    <property type="match status" value="1"/>
</dbReference>
<keyword evidence="3" id="KW-0963">Cytoplasm</keyword>
<dbReference type="GO" id="GO:0003700">
    <property type="term" value="F:DNA-binding transcription factor activity"/>
    <property type="evidence" value="ECO:0007669"/>
    <property type="project" value="InterPro"/>
</dbReference>
<keyword evidence="14" id="KW-1185">Reference proteome</keyword>
<dbReference type="InterPro" id="IPR051552">
    <property type="entry name" value="HptR"/>
</dbReference>
<accession>A0A1I0XQS7</accession>
<proteinExistence type="predicted"/>
<dbReference type="InterPro" id="IPR009057">
    <property type="entry name" value="Homeodomain-like_sf"/>
</dbReference>
<dbReference type="InterPro" id="IPR018060">
    <property type="entry name" value="HTH_AraC"/>
</dbReference>
<sequence>MIKVLIVDDEFYSRKGISKVIPWKDFGCEVCGEADNAYDAIDIAISEKPEIIITDINMPEMDGLEMAKNIRAKNPHTKFIVITGYDDFNYARGAIKINALDFLLKPVDIDELKSAIEKCTESIIKDKETSLFAKEKKLIGILRGEEEIEKIKDFFKEEDRVALALINNDDFETDLKSKEESEYIKINSFIDKWISENMRGCYNISQVHIYRTLVMIKDNKEEDFKNLIDAVKKKFNCTITISITEINNINKVRELYKEAKQLLNESFYKGKGIVINEKIDIYKCNYDIKYIEDFAINIIDLILKGESSEARKQCNKLFKYFVNNRVEKGIIVSFIVKTIVNLKNGLKSLDISLEGIGEVDIVSNLSSIYELESNFMEQINMSIDKIREYKGKLEDSSMERAIIYIKNNYNENISLKSVAKEVYLNESYLSRGIKQNLGMGFTEYIRKLRIEKSIELLKKGNSIVSIAKEVGYGDYRQFTLNFKKYTGCTPSNYNINL</sequence>
<dbReference type="PANTHER" id="PTHR42713">
    <property type="entry name" value="HISTIDINE KINASE-RELATED"/>
    <property type="match status" value="1"/>
</dbReference>
<evidence type="ECO:0000256" key="7">
    <source>
        <dbReference type="ARBA" id="ARBA00023125"/>
    </source>
</evidence>
<dbReference type="EMBL" id="FOKI01000009">
    <property type="protein sequence ID" value="SFB03499.1"/>
    <property type="molecule type" value="Genomic_DNA"/>
</dbReference>
<organism evidence="13 14">
    <name type="scientific">Clostridium frigidicarnis</name>
    <dbReference type="NCBI Taxonomy" id="84698"/>
    <lineage>
        <taxon>Bacteria</taxon>
        <taxon>Bacillati</taxon>
        <taxon>Bacillota</taxon>
        <taxon>Clostridia</taxon>
        <taxon>Eubacteriales</taxon>
        <taxon>Clostridiaceae</taxon>
        <taxon>Clostridium</taxon>
    </lineage>
</organism>
<dbReference type="PANTHER" id="PTHR42713:SF3">
    <property type="entry name" value="TRANSCRIPTIONAL REGULATORY PROTEIN HPTR"/>
    <property type="match status" value="1"/>
</dbReference>
<protein>
    <recommendedName>
        <fullName evidence="2">Stage 0 sporulation protein A homolog</fullName>
    </recommendedName>
</protein>
<evidence type="ECO:0000256" key="1">
    <source>
        <dbReference type="ARBA" id="ARBA00004496"/>
    </source>
</evidence>
<dbReference type="RefSeq" id="WP_177199347.1">
    <property type="nucleotide sequence ID" value="NZ_FOKI01000009.1"/>
</dbReference>
<dbReference type="GO" id="GO:0043565">
    <property type="term" value="F:sequence-specific DNA binding"/>
    <property type="evidence" value="ECO:0007669"/>
    <property type="project" value="InterPro"/>
</dbReference>
<keyword evidence="6" id="KW-0805">Transcription regulation</keyword>
<dbReference type="AlphaFoldDB" id="A0A1I0XQS7"/>
<keyword evidence="7" id="KW-0238">DNA-binding</keyword>
<evidence type="ECO:0000259" key="11">
    <source>
        <dbReference type="PROSITE" id="PS01124"/>
    </source>
</evidence>
<gene>
    <name evidence="13" type="ORF">SAMN04488528_1009105</name>
</gene>
<dbReference type="SUPFAM" id="SSF52172">
    <property type="entry name" value="CheY-like"/>
    <property type="match status" value="1"/>
</dbReference>
<evidence type="ECO:0000256" key="3">
    <source>
        <dbReference type="ARBA" id="ARBA00022490"/>
    </source>
</evidence>
<dbReference type="SMART" id="SM00342">
    <property type="entry name" value="HTH_ARAC"/>
    <property type="match status" value="1"/>
</dbReference>
<evidence type="ECO:0000313" key="14">
    <source>
        <dbReference type="Proteomes" id="UP000198619"/>
    </source>
</evidence>
<dbReference type="Gene3D" id="3.40.50.2300">
    <property type="match status" value="1"/>
</dbReference>
<feature type="domain" description="Response regulatory" evidence="12">
    <location>
        <begin position="3"/>
        <end position="120"/>
    </location>
</feature>
<dbReference type="Pfam" id="PF12833">
    <property type="entry name" value="HTH_18"/>
    <property type="match status" value="1"/>
</dbReference>
<feature type="modified residue" description="4-aspartylphosphate" evidence="10">
    <location>
        <position position="55"/>
    </location>
</feature>
<dbReference type="Pfam" id="PF00072">
    <property type="entry name" value="Response_reg"/>
    <property type="match status" value="1"/>
</dbReference>
<evidence type="ECO:0000256" key="6">
    <source>
        <dbReference type="ARBA" id="ARBA00023015"/>
    </source>
</evidence>
<dbReference type="SUPFAM" id="SSF46689">
    <property type="entry name" value="Homeodomain-like"/>
    <property type="match status" value="2"/>
</dbReference>
<feature type="domain" description="HTH araC/xylS-type" evidence="11">
    <location>
        <begin position="399"/>
        <end position="496"/>
    </location>
</feature>
<evidence type="ECO:0000256" key="4">
    <source>
        <dbReference type="ARBA" id="ARBA00022553"/>
    </source>
</evidence>
<evidence type="ECO:0000313" key="13">
    <source>
        <dbReference type="EMBL" id="SFB03499.1"/>
    </source>
</evidence>
<evidence type="ECO:0000256" key="10">
    <source>
        <dbReference type="PROSITE-ProRule" id="PRU00169"/>
    </source>
</evidence>